<keyword evidence="4" id="KW-0503">Monooxygenase</keyword>
<accession>A0AAE0WYW2</accession>
<keyword evidence="7" id="KW-1185">Reference proteome</keyword>
<reference evidence="6" key="2">
    <citation type="submission" date="2023-06" db="EMBL/GenBank/DDBJ databases">
        <authorList>
            <consortium name="Lawrence Berkeley National Laboratory"/>
            <person name="Haridas S."/>
            <person name="Hensen N."/>
            <person name="Bonometti L."/>
            <person name="Westerberg I."/>
            <person name="Brannstrom I.O."/>
            <person name="Guillou S."/>
            <person name="Cros-Aarteil S."/>
            <person name="Calhoun S."/>
            <person name="Kuo A."/>
            <person name="Mondo S."/>
            <person name="Pangilinan J."/>
            <person name="Riley R."/>
            <person name="Labutti K."/>
            <person name="Andreopoulos B."/>
            <person name="Lipzen A."/>
            <person name="Chen C."/>
            <person name="Yanf M."/>
            <person name="Daum C."/>
            <person name="Ng V."/>
            <person name="Clum A."/>
            <person name="Steindorff A."/>
            <person name="Ohm R."/>
            <person name="Martin F."/>
            <person name="Silar P."/>
            <person name="Natvig D."/>
            <person name="Lalanne C."/>
            <person name="Gautier V."/>
            <person name="Ament-Velasquez S.L."/>
            <person name="Kruys A."/>
            <person name="Hutchinson M.I."/>
            <person name="Powell A.J."/>
            <person name="Barry K."/>
            <person name="Miller A.N."/>
            <person name="Grigoriev I.V."/>
            <person name="Debuchy R."/>
            <person name="Gladieux P."/>
            <person name="Thoren M.H."/>
            <person name="Johannesson H."/>
        </authorList>
    </citation>
    <scope>NUCLEOTIDE SEQUENCE</scope>
    <source>
        <strain evidence="6">CBS 314.62</strain>
    </source>
</reference>
<reference evidence="6" key="1">
    <citation type="journal article" date="2023" name="Mol. Phylogenet. Evol.">
        <title>Genome-scale phylogeny and comparative genomics of the fungal order Sordariales.</title>
        <authorList>
            <person name="Hensen N."/>
            <person name="Bonometti L."/>
            <person name="Westerberg I."/>
            <person name="Brannstrom I.O."/>
            <person name="Guillou S."/>
            <person name="Cros-Aarteil S."/>
            <person name="Calhoun S."/>
            <person name="Haridas S."/>
            <person name="Kuo A."/>
            <person name="Mondo S."/>
            <person name="Pangilinan J."/>
            <person name="Riley R."/>
            <person name="LaButti K."/>
            <person name="Andreopoulos B."/>
            <person name="Lipzen A."/>
            <person name="Chen C."/>
            <person name="Yan M."/>
            <person name="Daum C."/>
            <person name="Ng V."/>
            <person name="Clum A."/>
            <person name="Steindorff A."/>
            <person name="Ohm R.A."/>
            <person name="Martin F."/>
            <person name="Silar P."/>
            <person name="Natvig D.O."/>
            <person name="Lalanne C."/>
            <person name="Gautier V."/>
            <person name="Ament-Velasquez S.L."/>
            <person name="Kruys A."/>
            <person name="Hutchinson M.I."/>
            <person name="Powell A.J."/>
            <person name="Barry K."/>
            <person name="Miller A.N."/>
            <person name="Grigoriev I.V."/>
            <person name="Debuchy R."/>
            <person name="Gladieux P."/>
            <person name="Hiltunen Thoren M."/>
            <person name="Johannesson H."/>
        </authorList>
    </citation>
    <scope>NUCLEOTIDE SEQUENCE</scope>
    <source>
        <strain evidence="6">CBS 314.62</strain>
    </source>
</reference>
<dbReference type="InterPro" id="IPR002938">
    <property type="entry name" value="FAD-bd"/>
</dbReference>
<evidence type="ECO:0000256" key="4">
    <source>
        <dbReference type="ARBA" id="ARBA00023033"/>
    </source>
</evidence>
<dbReference type="PANTHER" id="PTHR46972:SF1">
    <property type="entry name" value="FAD DEPENDENT OXIDOREDUCTASE DOMAIN-CONTAINING PROTEIN"/>
    <property type="match status" value="1"/>
</dbReference>
<evidence type="ECO:0000256" key="3">
    <source>
        <dbReference type="ARBA" id="ARBA00023002"/>
    </source>
</evidence>
<gene>
    <name evidence="6" type="ORF">B0T22DRAFT_523271</name>
</gene>
<name>A0AAE0WYW2_9PEZI</name>
<keyword evidence="1" id="KW-0285">Flavoprotein</keyword>
<keyword evidence="3" id="KW-0560">Oxidoreductase</keyword>
<evidence type="ECO:0000313" key="7">
    <source>
        <dbReference type="Proteomes" id="UP001270362"/>
    </source>
</evidence>
<protein>
    <recommendedName>
        <fullName evidence="5">FAD-binding domain-containing protein</fullName>
    </recommendedName>
</protein>
<keyword evidence="2" id="KW-0274">FAD</keyword>
<evidence type="ECO:0000256" key="2">
    <source>
        <dbReference type="ARBA" id="ARBA00022827"/>
    </source>
</evidence>
<dbReference type="InterPro" id="IPR036188">
    <property type="entry name" value="FAD/NAD-bd_sf"/>
</dbReference>
<dbReference type="Gene3D" id="3.50.50.60">
    <property type="entry name" value="FAD/NAD(P)-binding domain"/>
    <property type="match status" value="1"/>
</dbReference>
<dbReference type="Pfam" id="PF01494">
    <property type="entry name" value="FAD_binding_3"/>
    <property type="match status" value="1"/>
</dbReference>
<dbReference type="GO" id="GO:0004497">
    <property type="term" value="F:monooxygenase activity"/>
    <property type="evidence" value="ECO:0007669"/>
    <property type="project" value="UniProtKB-KW"/>
</dbReference>
<organism evidence="6 7">
    <name type="scientific">Podospora appendiculata</name>
    <dbReference type="NCBI Taxonomy" id="314037"/>
    <lineage>
        <taxon>Eukaryota</taxon>
        <taxon>Fungi</taxon>
        <taxon>Dikarya</taxon>
        <taxon>Ascomycota</taxon>
        <taxon>Pezizomycotina</taxon>
        <taxon>Sordariomycetes</taxon>
        <taxon>Sordariomycetidae</taxon>
        <taxon>Sordariales</taxon>
        <taxon>Podosporaceae</taxon>
        <taxon>Podospora</taxon>
    </lineage>
</organism>
<dbReference type="Proteomes" id="UP001270362">
    <property type="component" value="Unassembled WGS sequence"/>
</dbReference>
<dbReference type="EMBL" id="JAULSO010000007">
    <property type="protein sequence ID" value="KAK3681227.1"/>
    <property type="molecule type" value="Genomic_DNA"/>
</dbReference>
<evidence type="ECO:0000313" key="6">
    <source>
        <dbReference type="EMBL" id="KAK3681227.1"/>
    </source>
</evidence>
<dbReference type="PRINTS" id="PR00420">
    <property type="entry name" value="RNGMNOXGNASE"/>
</dbReference>
<dbReference type="PANTHER" id="PTHR46972">
    <property type="entry name" value="MONOOXYGENASE ASQM-RELATED"/>
    <property type="match status" value="1"/>
</dbReference>
<dbReference type="GO" id="GO:0071949">
    <property type="term" value="F:FAD binding"/>
    <property type="evidence" value="ECO:0007669"/>
    <property type="project" value="InterPro"/>
</dbReference>
<feature type="domain" description="FAD-binding" evidence="5">
    <location>
        <begin position="15"/>
        <end position="351"/>
    </location>
</feature>
<proteinExistence type="predicted"/>
<comment type="caution">
    <text evidence="6">The sequence shown here is derived from an EMBL/GenBank/DDBJ whole genome shotgun (WGS) entry which is preliminary data.</text>
</comment>
<evidence type="ECO:0000259" key="5">
    <source>
        <dbReference type="Pfam" id="PF01494"/>
    </source>
</evidence>
<sequence length="436" mass="47679">MVSEKHSPPSTLRLAIIGAGPAGTCLARLLITSPTRLVPAQSKIEIAIFERETGLSSRDQGGTLDLHKATGLAALKAAGLYDEFLTIARWDGDALTVADKHMTRYLSLRSSAANGKLALGKPEVDRRALRKLLLDSLPPGIVRWGRRVAKVDAVKRMLLFEDGTEEGPWDLIVGADGTNSIIRPLLTPEEPFYSGVAGFNMVIPAAAVTRPLLSKLVAGGSVFAFGDGKVVMGQQLGDGGVYVSVWAVKPENWVLRAGYNIHDGAAVKAALLDEYREWAPEVRELLSAFDESVIWPRSLMMLPVGIRWDNKPGLTLLGDAAHVMTPFVGEGVNGAMADALELSRAILEAVDEGWEGEVLKRQVKNYEDGMFRRVRVVQKMTEDMMKLMLFTEGAPRSVMAQWIVRSMSDDLGPFKLAGFRIAASAYYFFFKLAHRK</sequence>
<evidence type="ECO:0000256" key="1">
    <source>
        <dbReference type="ARBA" id="ARBA00022630"/>
    </source>
</evidence>
<dbReference type="AlphaFoldDB" id="A0AAE0WYW2"/>
<dbReference type="SUPFAM" id="SSF51905">
    <property type="entry name" value="FAD/NAD(P)-binding domain"/>
    <property type="match status" value="1"/>
</dbReference>